<dbReference type="OrthoDB" id="3261350at2759"/>
<dbReference type="EMBL" id="CAJVPI010000796">
    <property type="protein sequence ID" value="CAG8572990.1"/>
    <property type="molecule type" value="Genomic_DNA"/>
</dbReference>
<dbReference type="Proteomes" id="UP000789739">
    <property type="component" value="Unassembled WGS sequence"/>
</dbReference>
<name>A0A9N9BRR7_9GLOM</name>
<accession>A0A9N9BRR7</accession>
<evidence type="ECO:0000313" key="2">
    <source>
        <dbReference type="Proteomes" id="UP000789739"/>
    </source>
</evidence>
<comment type="caution">
    <text evidence="1">The sequence shown here is derived from an EMBL/GenBank/DDBJ whole genome shotgun (WGS) entry which is preliminary data.</text>
</comment>
<dbReference type="AlphaFoldDB" id="A0A9N9BRR7"/>
<reference evidence="1" key="1">
    <citation type="submission" date="2021-06" db="EMBL/GenBank/DDBJ databases">
        <authorList>
            <person name="Kallberg Y."/>
            <person name="Tangrot J."/>
            <person name="Rosling A."/>
        </authorList>
    </citation>
    <scope>NUCLEOTIDE SEQUENCE</scope>
    <source>
        <strain evidence="1">BR232B</strain>
    </source>
</reference>
<sequence length="462" mass="51754">MSSQPRNDRDIIAWIYDKLSDAFNGRAPEDDPTDERKSIFLLSLPGLSLNPNSYDPNHRPGRDEKTAQENLTDLVDAIPLMKPQYVRTQKTVSSMYAQLLQTAKLPEDVEFEKNMEKAKEWEAYLYRDDGSKTPQYQQYLDGAKKYNEAVIEFNSILAGAKQADNFPDNWKNDLGPKAQAMVDKADNDWKASGKRIIENVFDELNTISESLPTYSWSHARDKFDRSALVSTTSATSYYPCSVMPNDWYTLLAQEQPDASRWTSINIQEGTDRTSLDNTFESTSTSIGGSGSYQLWSIGGGYSDQHKHTTEHSSSDDSKINIDIKCLKVTIQRDWLDASLLEKKFWSMEGVPKYGWSTGSIEAANRRGEWSLIPTDFIVARDIKITAGLSSSEQQLVTDATHKEAHLSVGWGPFAISGSYSKDTAESHSTMTKSDNQWAITCENPQIIGWICTVVPAAPSIDG</sequence>
<evidence type="ECO:0000313" key="1">
    <source>
        <dbReference type="EMBL" id="CAG8572990.1"/>
    </source>
</evidence>
<gene>
    <name evidence="1" type="ORF">PBRASI_LOCUS6203</name>
</gene>
<keyword evidence="2" id="KW-1185">Reference proteome</keyword>
<protein>
    <submittedName>
        <fullName evidence="1">3737_t:CDS:1</fullName>
    </submittedName>
</protein>
<proteinExistence type="predicted"/>
<organism evidence="1 2">
    <name type="scientific">Paraglomus brasilianum</name>
    <dbReference type="NCBI Taxonomy" id="144538"/>
    <lineage>
        <taxon>Eukaryota</taxon>
        <taxon>Fungi</taxon>
        <taxon>Fungi incertae sedis</taxon>
        <taxon>Mucoromycota</taxon>
        <taxon>Glomeromycotina</taxon>
        <taxon>Glomeromycetes</taxon>
        <taxon>Paraglomerales</taxon>
        <taxon>Paraglomeraceae</taxon>
        <taxon>Paraglomus</taxon>
    </lineage>
</organism>